<dbReference type="Gene3D" id="3.60.21.10">
    <property type="match status" value="1"/>
</dbReference>
<proteinExistence type="predicted"/>
<comment type="caution">
    <text evidence="2">The sequence shown here is derived from an EMBL/GenBank/DDBJ whole genome shotgun (WGS) entry which is preliminary data.</text>
</comment>
<dbReference type="EMBL" id="PELP01000301">
    <property type="protein sequence ID" value="RTH02807.1"/>
    <property type="molecule type" value="Genomic_DNA"/>
</dbReference>
<evidence type="ECO:0000313" key="2">
    <source>
        <dbReference type="EMBL" id="RTH02807.1"/>
    </source>
</evidence>
<dbReference type="AlphaFoldDB" id="A0A430R638"/>
<dbReference type="Proteomes" id="UP000286734">
    <property type="component" value="Unassembled WGS sequence"/>
</dbReference>
<accession>A0A430R638</accession>
<protein>
    <submittedName>
        <fullName evidence="2">Uncharacterized protein</fullName>
    </submittedName>
</protein>
<name>A0A430R638_THESC</name>
<dbReference type="InterPro" id="IPR005235">
    <property type="entry name" value="YmdB-like"/>
</dbReference>
<sequence>MYLAPYAWLTRTGFGMLREIPEHLLALGVDPVTDRKHSWDGPEMEAVPGHPRVLRPLNYSPATPRKGFAVLEQVGNPYPCLHPGHPGAAQGYSLGLRRGDDRPQRGHAGPPSPKRNPLDGQPPANQGEARAGGHVFPCDSAPLP</sequence>
<evidence type="ECO:0000313" key="3">
    <source>
        <dbReference type="Proteomes" id="UP000286734"/>
    </source>
</evidence>
<organism evidence="2 3">
    <name type="scientific">Thermus scotoductus</name>
    <dbReference type="NCBI Taxonomy" id="37636"/>
    <lineage>
        <taxon>Bacteria</taxon>
        <taxon>Thermotogati</taxon>
        <taxon>Deinococcota</taxon>
        <taxon>Deinococci</taxon>
        <taxon>Thermales</taxon>
        <taxon>Thermaceae</taxon>
        <taxon>Thermus</taxon>
    </lineage>
</organism>
<reference evidence="2 3" key="1">
    <citation type="journal article" date="2019" name="Extremophiles">
        <title>Biogeography of thermophiles and predominance of Thermus scotoductus in domestic water heaters.</title>
        <authorList>
            <person name="Wilpiszeski R.L."/>
            <person name="Zhang Z."/>
            <person name="House C.H."/>
        </authorList>
    </citation>
    <scope>NUCLEOTIDE SEQUENCE [LARGE SCALE GENOMIC DNA]</scope>
    <source>
        <strain evidence="2 3">34_S34</strain>
    </source>
</reference>
<dbReference type="InterPro" id="IPR029052">
    <property type="entry name" value="Metallo-depent_PP-like"/>
</dbReference>
<evidence type="ECO:0000256" key="1">
    <source>
        <dbReference type="SAM" id="MobiDB-lite"/>
    </source>
</evidence>
<dbReference type="Pfam" id="PF13277">
    <property type="entry name" value="YmdB"/>
    <property type="match status" value="1"/>
</dbReference>
<dbReference type="RefSeq" id="WP_367621983.1">
    <property type="nucleotide sequence ID" value="NZ_PELP01000301.1"/>
</dbReference>
<feature type="region of interest" description="Disordered" evidence="1">
    <location>
        <begin position="77"/>
        <end position="144"/>
    </location>
</feature>
<gene>
    <name evidence="2" type="ORF">CSW47_09880</name>
</gene>